<name>A0A4Q0YS82_9GAMM</name>
<feature type="chain" id="PRO_5020975790" description="Capsule biosynthesis GfcC-like C-terminal domain-containing protein" evidence="1">
    <location>
        <begin position="32"/>
        <end position="279"/>
    </location>
</feature>
<dbReference type="Pfam" id="PF06251">
    <property type="entry name" value="Caps_syn_GfcC_C"/>
    <property type="match status" value="1"/>
</dbReference>
<feature type="domain" description="Capsule biosynthesis GfcC-like C-terminal" evidence="2">
    <location>
        <begin position="194"/>
        <end position="278"/>
    </location>
</feature>
<accession>A0A4Q0YS82</accession>
<evidence type="ECO:0000259" key="2">
    <source>
        <dbReference type="Pfam" id="PF06251"/>
    </source>
</evidence>
<dbReference type="InterPro" id="IPR010425">
    <property type="entry name" value="Caps_synth_GfcC-like_C"/>
</dbReference>
<organism evidence="3 4">
    <name type="scientific">Veronia nyctiphanis</name>
    <dbReference type="NCBI Taxonomy" id="1278244"/>
    <lineage>
        <taxon>Bacteria</taxon>
        <taxon>Pseudomonadati</taxon>
        <taxon>Pseudomonadota</taxon>
        <taxon>Gammaproteobacteria</taxon>
        <taxon>Vibrionales</taxon>
        <taxon>Vibrionaceae</taxon>
        <taxon>Veronia</taxon>
    </lineage>
</organism>
<keyword evidence="4" id="KW-1185">Reference proteome</keyword>
<comment type="caution">
    <text evidence="3">The sequence shown here is derived from an EMBL/GenBank/DDBJ whole genome shotgun (WGS) entry which is preliminary data.</text>
</comment>
<evidence type="ECO:0000256" key="1">
    <source>
        <dbReference type="SAM" id="SignalP"/>
    </source>
</evidence>
<evidence type="ECO:0000313" key="4">
    <source>
        <dbReference type="Proteomes" id="UP000290287"/>
    </source>
</evidence>
<dbReference type="OrthoDB" id="5814422at2"/>
<evidence type="ECO:0000313" key="3">
    <source>
        <dbReference type="EMBL" id="RXJ72984.1"/>
    </source>
</evidence>
<reference evidence="3 4" key="1">
    <citation type="submission" date="2017-10" db="EMBL/GenBank/DDBJ databases">
        <title>Nyctiphanis sp. nov., isolated from the stomach of the euphausiid Nyctiphanes simplex (Hansen, 1911) in the Gulf of California.</title>
        <authorList>
            <person name="Gomez-Gil B."/>
            <person name="Aguilar-Mendez M."/>
            <person name="Lopez-Cortes A."/>
            <person name="Gomez-Gutierrez J."/>
            <person name="Roque A."/>
            <person name="Lang E."/>
            <person name="Gonzalez-Castillo A."/>
        </authorList>
    </citation>
    <scope>NUCLEOTIDE SEQUENCE [LARGE SCALE GENOMIC DNA]</scope>
    <source>
        <strain evidence="3 4">CAIM 600</strain>
    </source>
</reference>
<dbReference type="Gene3D" id="3.10.560.10">
    <property type="entry name" value="Outer membrane lipoprotein wza domain like"/>
    <property type="match status" value="1"/>
</dbReference>
<protein>
    <recommendedName>
        <fullName evidence="2">Capsule biosynthesis GfcC-like C-terminal domain-containing protein</fullName>
    </recommendedName>
</protein>
<dbReference type="Proteomes" id="UP000290287">
    <property type="component" value="Unassembled WGS sequence"/>
</dbReference>
<dbReference type="RefSeq" id="WP_129122624.1">
    <property type="nucleotide sequence ID" value="NZ_PEIB01000014.1"/>
</dbReference>
<dbReference type="AlphaFoldDB" id="A0A4Q0YS82"/>
<feature type="signal peptide" evidence="1">
    <location>
        <begin position="1"/>
        <end position="31"/>
    </location>
</feature>
<dbReference type="EMBL" id="PEIB01000014">
    <property type="protein sequence ID" value="RXJ72984.1"/>
    <property type="molecule type" value="Genomic_DNA"/>
</dbReference>
<proteinExistence type="predicted"/>
<keyword evidence="1" id="KW-0732">Signal</keyword>
<sequence length="279" mass="30863">MPTMLSVLEIRKALTSLFVLLSALLSNNAFATSVQVVHEIASGTDIREGKSVFLRYVTQPRFSQAITDGYVQVQDQLATSSLPHQSSFVFWPASGLFDLSKSAKLNEQRKEIQNVLYQAAKQEQRKSDTLALEQDAAQWEKSSFLSRVPLTVNFDQARLGPLENPLLTGNFLLYLPSRPQQIQVFGPVAGKRTITWQPGQSLDDIVDASKPIGHLSDRDFAKVISPGGQVSTFGIAYWNKEDVLLVPGSAVFFPYSIFSDGDNNVNSKIVELLSNRLAQ</sequence>
<gene>
    <name evidence="3" type="ORF">CS022_13005</name>
</gene>